<sequence length="313" mass="34907">MDKNPVSRNLDIRFVKDLIFEGEGWNLNKLKKYFDGASVEKIIRTPVSLFGREDRFSWPFRIDGNYTIKTRYYAARNERSFGNTNNPSSSEDLKITSTHIRPICLQEPETTEHALLLCPWTRAAWFGAQIQCCPTALTKSTPNPIMVIRKAKLMELEFAKMAEEPVKSSINATITGSRVTWRPPLVGWIKCNVDAVFDKAHSAGATAAVFRDHNGTLLSGINSTIVATSLLALEALSKVIIESDNQMLIQALKSHASITEIQVPREANSLAHEVAKLTGHGTLRQNWIMYRPLSIKNILGGDQLAVSRLINSS</sequence>
<dbReference type="STRING" id="3818.A0A445B5E2"/>
<name>A0A445B5E2_ARAHY</name>
<protein>
    <recommendedName>
        <fullName evidence="3">RNase H type-1 domain-containing protein</fullName>
    </recommendedName>
</protein>
<dbReference type="CDD" id="cd06222">
    <property type="entry name" value="RNase_H_like"/>
    <property type="match status" value="1"/>
</dbReference>
<dbReference type="InterPro" id="IPR052929">
    <property type="entry name" value="RNase_H-like_EbsB-rel"/>
</dbReference>
<dbReference type="PANTHER" id="PTHR47074">
    <property type="entry name" value="BNAC02G40300D PROTEIN"/>
    <property type="match status" value="1"/>
</dbReference>
<organism evidence="1 2">
    <name type="scientific">Arachis hypogaea</name>
    <name type="common">Peanut</name>
    <dbReference type="NCBI Taxonomy" id="3818"/>
    <lineage>
        <taxon>Eukaryota</taxon>
        <taxon>Viridiplantae</taxon>
        <taxon>Streptophyta</taxon>
        <taxon>Embryophyta</taxon>
        <taxon>Tracheophyta</taxon>
        <taxon>Spermatophyta</taxon>
        <taxon>Magnoliopsida</taxon>
        <taxon>eudicotyledons</taxon>
        <taxon>Gunneridae</taxon>
        <taxon>Pentapetalae</taxon>
        <taxon>rosids</taxon>
        <taxon>fabids</taxon>
        <taxon>Fabales</taxon>
        <taxon>Fabaceae</taxon>
        <taxon>Papilionoideae</taxon>
        <taxon>50 kb inversion clade</taxon>
        <taxon>dalbergioids sensu lato</taxon>
        <taxon>Dalbergieae</taxon>
        <taxon>Pterocarpus clade</taxon>
        <taxon>Arachis</taxon>
    </lineage>
</organism>
<evidence type="ECO:0000313" key="2">
    <source>
        <dbReference type="Proteomes" id="UP000289738"/>
    </source>
</evidence>
<dbReference type="EMBL" id="SDMP01000010">
    <property type="protein sequence ID" value="RYR33899.1"/>
    <property type="molecule type" value="Genomic_DNA"/>
</dbReference>
<keyword evidence="2" id="KW-1185">Reference proteome</keyword>
<proteinExistence type="predicted"/>
<comment type="caution">
    <text evidence="1">The sequence shown here is derived from an EMBL/GenBank/DDBJ whole genome shotgun (WGS) entry which is preliminary data.</text>
</comment>
<reference evidence="1 2" key="1">
    <citation type="submission" date="2019-01" db="EMBL/GenBank/DDBJ databases">
        <title>Sequencing of cultivated peanut Arachis hypogaea provides insights into genome evolution and oil improvement.</title>
        <authorList>
            <person name="Chen X."/>
        </authorList>
    </citation>
    <scope>NUCLEOTIDE SEQUENCE [LARGE SCALE GENOMIC DNA]</scope>
    <source>
        <strain evidence="2">cv. Fuhuasheng</strain>
        <tissue evidence="1">Leaves</tissue>
    </source>
</reference>
<evidence type="ECO:0008006" key="3">
    <source>
        <dbReference type="Google" id="ProtNLM"/>
    </source>
</evidence>
<evidence type="ECO:0000313" key="1">
    <source>
        <dbReference type="EMBL" id="RYR33899.1"/>
    </source>
</evidence>
<dbReference type="AlphaFoldDB" id="A0A445B5E2"/>
<gene>
    <name evidence="1" type="ORF">Ahy_A10g048567</name>
</gene>
<dbReference type="Proteomes" id="UP000289738">
    <property type="component" value="Chromosome A10"/>
</dbReference>
<dbReference type="PANTHER" id="PTHR47074:SF11">
    <property type="entry name" value="REVERSE TRANSCRIPTASE-LIKE PROTEIN"/>
    <property type="match status" value="1"/>
</dbReference>
<dbReference type="InterPro" id="IPR044730">
    <property type="entry name" value="RNase_H-like_dom_plant"/>
</dbReference>
<accession>A0A445B5E2</accession>